<dbReference type="GeneID" id="89977533"/>
<dbReference type="Pfam" id="PF08700">
    <property type="entry name" value="VPS51_Exo84_N"/>
    <property type="match status" value="1"/>
</dbReference>
<comment type="subunit">
    <text evidence="2">Component of the Golgi-associated retrograde protein (GARP) complex.</text>
</comment>
<gene>
    <name evidence="4" type="ORF">LTR84_009374</name>
</gene>
<dbReference type="PANTHER" id="PTHR15954:SF4">
    <property type="entry name" value="VACUOLAR PROTEIN SORTING-ASSOCIATED PROTEIN 51 HOMOLOG"/>
    <property type="match status" value="1"/>
</dbReference>
<dbReference type="GO" id="GO:0007030">
    <property type="term" value="P:Golgi organization"/>
    <property type="evidence" value="ECO:0007669"/>
    <property type="project" value="UniProtKB-UniRule"/>
</dbReference>
<dbReference type="GO" id="GO:0032456">
    <property type="term" value="P:endocytic recycling"/>
    <property type="evidence" value="ECO:0007669"/>
    <property type="project" value="TreeGrafter"/>
</dbReference>
<evidence type="ECO:0000256" key="3">
    <source>
        <dbReference type="SAM" id="MobiDB-lite"/>
    </source>
</evidence>
<evidence type="ECO:0000256" key="1">
    <source>
        <dbReference type="ARBA" id="ARBA00006080"/>
    </source>
</evidence>
<feature type="region of interest" description="Disordered" evidence="3">
    <location>
        <begin position="359"/>
        <end position="386"/>
    </location>
</feature>
<feature type="region of interest" description="Disordered" evidence="3">
    <location>
        <begin position="1"/>
        <end position="72"/>
    </location>
</feature>
<evidence type="ECO:0000313" key="5">
    <source>
        <dbReference type="Proteomes" id="UP001358417"/>
    </source>
</evidence>
<accession>A0AAV9MUE5</accession>
<keyword evidence="2" id="KW-0445">Lipid transport</keyword>
<protein>
    <recommendedName>
        <fullName evidence="2">Vacuolar protein sorting-associated protein 51 homolog</fullName>
    </recommendedName>
</protein>
<dbReference type="GO" id="GO:0005829">
    <property type="term" value="C:cytosol"/>
    <property type="evidence" value="ECO:0007669"/>
    <property type="project" value="GOC"/>
</dbReference>
<dbReference type="GO" id="GO:0006869">
    <property type="term" value="P:lipid transport"/>
    <property type="evidence" value="ECO:0007669"/>
    <property type="project" value="UniProtKB-UniRule"/>
</dbReference>
<dbReference type="GO" id="GO:0000938">
    <property type="term" value="C:GARP complex"/>
    <property type="evidence" value="ECO:0007669"/>
    <property type="project" value="UniProtKB-UniRule"/>
</dbReference>
<feature type="compositionally biased region" description="Polar residues" evidence="3">
    <location>
        <begin position="49"/>
        <end position="67"/>
    </location>
</feature>
<dbReference type="GO" id="GO:0048193">
    <property type="term" value="P:Golgi vesicle transport"/>
    <property type="evidence" value="ECO:0007669"/>
    <property type="project" value="TreeGrafter"/>
</dbReference>
<keyword evidence="5" id="KW-1185">Reference proteome</keyword>
<comment type="function">
    <text evidence="2">Acts as component of the GARP complex that is involved in retrograde transport from early and late endosomes to the trans-Golgi network (TGN).</text>
</comment>
<dbReference type="GO" id="GO:1990745">
    <property type="term" value="C:EARP complex"/>
    <property type="evidence" value="ECO:0007669"/>
    <property type="project" value="TreeGrafter"/>
</dbReference>
<dbReference type="AlphaFoldDB" id="A0AAV9MUE5"/>
<keyword evidence="2" id="KW-0653">Protein transport</keyword>
<keyword evidence="2" id="KW-0333">Golgi apparatus</keyword>
<organism evidence="4 5">
    <name type="scientific">Exophiala bonariae</name>
    <dbReference type="NCBI Taxonomy" id="1690606"/>
    <lineage>
        <taxon>Eukaryota</taxon>
        <taxon>Fungi</taxon>
        <taxon>Dikarya</taxon>
        <taxon>Ascomycota</taxon>
        <taxon>Pezizomycotina</taxon>
        <taxon>Eurotiomycetes</taxon>
        <taxon>Chaetothyriomycetidae</taxon>
        <taxon>Chaetothyriales</taxon>
        <taxon>Herpotrichiellaceae</taxon>
        <taxon>Exophiala</taxon>
    </lineage>
</organism>
<comment type="caution">
    <text evidence="4">The sequence shown here is derived from an EMBL/GenBank/DDBJ whole genome shotgun (WGS) entry which is preliminary data.</text>
</comment>
<dbReference type="PANTHER" id="PTHR15954">
    <property type="entry name" value="VACUOLAR PROTEIN SORTING-ASSOCIATED PROTEIN 51 HOMOLOG"/>
    <property type="match status" value="1"/>
</dbReference>
<feature type="compositionally biased region" description="Polar residues" evidence="3">
    <location>
        <begin position="21"/>
        <end position="40"/>
    </location>
</feature>
<sequence>MATITSPRSESPAANPIPRITSPQIPHSPSIGGTPTSSVRPSIEIPVRGTTSSPSLQQNGSGQQPHTQQRRNRAALRDYYNLKAKGAPAGGGGGGNGAGSMHSVSRTASIASNASEYSASGNATAEDRAASSSVSAQLAARLDDPAFDAEAHVAELLRSAGLRDILRTESVLVSEIRTLDGERKALVYDNYSKLIKAVGTIAEMQKGMHRGAERGYAAAPGGFLGQQHDRLGAAAVGKGGNRQPQSLGLEGVERLGEKLEALVAVVKELAPAVVAAEAGARVGAEDQAGRSVQKTRDLKRQKETVKWALDAPARLQDLVAKGEHDEAIKEHEAVFEVITRWKGVRGVDELRDKCANIMTGVKRTSSHSDDDQENDSDEDDDDDDSS</sequence>
<dbReference type="GO" id="GO:0015031">
    <property type="term" value="P:protein transport"/>
    <property type="evidence" value="ECO:0007669"/>
    <property type="project" value="UniProtKB-UniRule"/>
</dbReference>
<proteinExistence type="inferred from homology"/>
<keyword evidence="2" id="KW-0813">Transport</keyword>
<dbReference type="InterPro" id="IPR014812">
    <property type="entry name" value="Vps51"/>
</dbReference>
<name>A0AAV9MUE5_9EURO</name>
<dbReference type="RefSeq" id="XP_064700900.1">
    <property type="nucleotide sequence ID" value="XM_064852914.1"/>
</dbReference>
<comment type="subcellular location">
    <subcellularLocation>
        <location evidence="2">Golgi apparatus</location>
        <location evidence="2">trans-Golgi network</location>
    </subcellularLocation>
</comment>
<comment type="similarity">
    <text evidence="1 2">Belongs to the VPS51 family.</text>
</comment>
<dbReference type="GO" id="GO:0042147">
    <property type="term" value="P:retrograde transport, endosome to Golgi"/>
    <property type="evidence" value="ECO:0007669"/>
    <property type="project" value="UniProtKB-UniRule"/>
</dbReference>
<dbReference type="Proteomes" id="UP001358417">
    <property type="component" value="Unassembled WGS sequence"/>
</dbReference>
<reference evidence="4 5" key="1">
    <citation type="submission" date="2023-08" db="EMBL/GenBank/DDBJ databases">
        <title>Black Yeasts Isolated from many extreme environments.</title>
        <authorList>
            <person name="Coleine C."/>
            <person name="Stajich J.E."/>
            <person name="Selbmann L."/>
        </authorList>
    </citation>
    <scope>NUCLEOTIDE SEQUENCE [LARGE SCALE GENOMIC DNA]</scope>
    <source>
        <strain evidence="4 5">CCFEE 5792</strain>
    </source>
</reference>
<evidence type="ECO:0000313" key="4">
    <source>
        <dbReference type="EMBL" id="KAK5045268.1"/>
    </source>
</evidence>
<dbReference type="GO" id="GO:0016020">
    <property type="term" value="C:membrane"/>
    <property type="evidence" value="ECO:0007669"/>
    <property type="project" value="TreeGrafter"/>
</dbReference>
<feature type="compositionally biased region" description="Acidic residues" evidence="3">
    <location>
        <begin position="370"/>
        <end position="386"/>
    </location>
</feature>
<evidence type="ECO:0000256" key="2">
    <source>
        <dbReference type="RuleBase" id="RU368010"/>
    </source>
</evidence>
<dbReference type="EMBL" id="JAVRRD010000038">
    <property type="protein sequence ID" value="KAK5045268.1"/>
    <property type="molecule type" value="Genomic_DNA"/>
</dbReference>